<dbReference type="InterPro" id="IPR003399">
    <property type="entry name" value="Mce/MlaD"/>
</dbReference>
<dbReference type="AlphaFoldDB" id="A0A2G1VJ73"/>
<sequence>MAKRTTEIIVGLFMIAGCAALLVLALQVSGLSAKSAENTYTIYANFNDSGGLTPRGRVSMAGVTVGTIESITLNKETFQARVEMSIHSDVDNIPADSSAVIRTSGLLGEQYIDISIGADMESLKDGDTFYSTQSAMNLERLISNFASGRAEN</sequence>
<evidence type="ECO:0000313" key="3">
    <source>
        <dbReference type="Proteomes" id="UP000229044"/>
    </source>
</evidence>
<evidence type="ECO:0000259" key="1">
    <source>
        <dbReference type="Pfam" id="PF02470"/>
    </source>
</evidence>
<organism evidence="2 3">
    <name type="scientific">Marinobacter guineae</name>
    <dbReference type="NCBI Taxonomy" id="432303"/>
    <lineage>
        <taxon>Bacteria</taxon>
        <taxon>Pseudomonadati</taxon>
        <taxon>Pseudomonadota</taxon>
        <taxon>Gammaproteobacteria</taxon>
        <taxon>Pseudomonadales</taxon>
        <taxon>Marinobacteraceae</taxon>
        <taxon>Marinobacter</taxon>
    </lineage>
</organism>
<dbReference type="InterPro" id="IPR052336">
    <property type="entry name" value="MlaD_Phospholipid_Transporter"/>
</dbReference>
<dbReference type="GO" id="GO:0005548">
    <property type="term" value="F:phospholipid transporter activity"/>
    <property type="evidence" value="ECO:0007669"/>
    <property type="project" value="TreeGrafter"/>
</dbReference>
<dbReference type="Proteomes" id="UP000229044">
    <property type="component" value="Unassembled WGS sequence"/>
</dbReference>
<feature type="domain" description="Mce/MlaD" evidence="1">
    <location>
        <begin position="38"/>
        <end position="115"/>
    </location>
</feature>
<reference evidence="2 3" key="1">
    <citation type="submission" date="2017-09" db="EMBL/GenBank/DDBJ databases">
        <title>The draft genome sequences of Marinobacter guineae M3B.</title>
        <authorList>
            <person name="Cao J."/>
        </authorList>
    </citation>
    <scope>NUCLEOTIDE SEQUENCE [LARGE SCALE GENOMIC DNA]</scope>
    <source>
        <strain evidence="2 3">M3B</strain>
    </source>
</reference>
<evidence type="ECO:0000313" key="2">
    <source>
        <dbReference type="EMBL" id="PHQ26826.1"/>
    </source>
</evidence>
<dbReference type="PROSITE" id="PS51257">
    <property type="entry name" value="PROKAR_LIPOPROTEIN"/>
    <property type="match status" value="1"/>
</dbReference>
<dbReference type="EMBL" id="NTFI01000001">
    <property type="protein sequence ID" value="PHQ26826.1"/>
    <property type="molecule type" value="Genomic_DNA"/>
</dbReference>
<accession>A0A2G1VJ73</accession>
<dbReference type="PANTHER" id="PTHR33371">
    <property type="entry name" value="INTERMEMBRANE PHOSPHOLIPID TRANSPORT SYSTEM BINDING PROTEIN MLAD-RELATED"/>
    <property type="match status" value="1"/>
</dbReference>
<gene>
    <name evidence="2" type="primary">mlaD</name>
    <name evidence="2" type="ORF">CLH62_04365</name>
</gene>
<comment type="caution">
    <text evidence="2">The sequence shown here is derived from an EMBL/GenBank/DDBJ whole genome shotgun (WGS) entry which is preliminary data.</text>
</comment>
<dbReference type="InterPro" id="IPR030970">
    <property type="entry name" value="ABC_MlaD"/>
</dbReference>
<dbReference type="NCBIfam" id="TIGR04430">
    <property type="entry name" value="OM_asym_MlaD"/>
    <property type="match status" value="1"/>
</dbReference>
<dbReference type="Pfam" id="PF02470">
    <property type="entry name" value="MlaD"/>
    <property type="match status" value="1"/>
</dbReference>
<dbReference type="PANTHER" id="PTHR33371:SF4">
    <property type="entry name" value="INTERMEMBRANE PHOSPHOLIPID TRANSPORT SYSTEM BINDING PROTEIN MLAD"/>
    <property type="match status" value="1"/>
</dbReference>
<dbReference type="RefSeq" id="WP_099616901.1">
    <property type="nucleotide sequence ID" value="NZ_KZ319339.1"/>
</dbReference>
<protein>
    <submittedName>
        <fullName evidence="2">Outer membrane lipid asymmetry maintenance protein MlaD</fullName>
    </submittedName>
</protein>
<keyword evidence="3" id="KW-1185">Reference proteome</keyword>
<dbReference type="GO" id="GO:0005543">
    <property type="term" value="F:phospholipid binding"/>
    <property type="evidence" value="ECO:0007669"/>
    <property type="project" value="TreeGrafter"/>
</dbReference>
<proteinExistence type="predicted"/>
<dbReference type="OrthoDB" id="9788420at2"/>
<name>A0A2G1VJ73_9GAMM</name>